<feature type="region of interest" description="Disordered" evidence="4">
    <location>
        <begin position="838"/>
        <end position="898"/>
    </location>
</feature>
<dbReference type="OrthoDB" id="4139874at2759"/>
<dbReference type="Proteomes" id="UP000053029">
    <property type="component" value="Unassembled WGS sequence"/>
</dbReference>
<dbReference type="Gene3D" id="1.25.40.20">
    <property type="entry name" value="Ankyrin repeat-containing domain"/>
    <property type="match status" value="2"/>
</dbReference>
<dbReference type="InterPro" id="IPR031348">
    <property type="entry name" value="PigL_N"/>
</dbReference>
<evidence type="ECO:0000256" key="3">
    <source>
        <dbReference type="PROSITE-ProRule" id="PRU00023"/>
    </source>
</evidence>
<dbReference type="VEuPathDB" id="FungiDB:Z517_04824"/>
<proteinExistence type="predicted"/>
<dbReference type="PANTHER" id="PTHR24189:SF50">
    <property type="entry name" value="ANKYRIN REPEAT AND SOCS BOX PROTEIN 2"/>
    <property type="match status" value="1"/>
</dbReference>
<accession>A0A0D2GLH5</accession>
<evidence type="ECO:0000313" key="7">
    <source>
        <dbReference type="Proteomes" id="UP000053029"/>
    </source>
</evidence>
<dbReference type="HOGENOM" id="CLU_011933_0_0_1"/>
<keyword evidence="1" id="KW-0677">Repeat</keyword>
<dbReference type="RefSeq" id="XP_013285606.1">
    <property type="nucleotide sequence ID" value="XM_013430152.1"/>
</dbReference>
<feature type="compositionally biased region" description="Basic and acidic residues" evidence="4">
    <location>
        <begin position="889"/>
        <end position="898"/>
    </location>
</feature>
<dbReference type="InterPro" id="IPR002110">
    <property type="entry name" value="Ankyrin_rpt"/>
</dbReference>
<dbReference type="EMBL" id="KN846971">
    <property type="protein sequence ID" value="KIW81798.1"/>
    <property type="molecule type" value="Genomic_DNA"/>
</dbReference>
<feature type="domain" description="Azaphilone pigments biosynthesis cluster protein L N-terminal" evidence="5">
    <location>
        <begin position="1"/>
        <end position="108"/>
    </location>
</feature>
<gene>
    <name evidence="6" type="ORF">Z517_04824</name>
</gene>
<name>A0A0D2GLH5_9EURO</name>
<dbReference type="InterPro" id="IPR036770">
    <property type="entry name" value="Ankyrin_rpt-contain_sf"/>
</dbReference>
<dbReference type="SMART" id="SM00248">
    <property type="entry name" value="ANK"/>
    <property type="match status" value="3"/>
</dbReference>
<evidence type="ECO:0000256" key="4">
    <source>
        <dbReference type="SAM" id="MobiDB-lite"/>
    </source>
</evidence>
<sequence>MEPLSAGASVLAFVGIALEGTKSLYNVISGLRHATQGTASLVSAVGNLQNILTQLRDCRALADPNANLHNIRHLLDACTTDMASFEKTLDKIQHDPSTPKLQRVWKKVRATVAEKSLTAMWHKLNYHCGVLQLQLNLLQRAQIHEIRDTLTTGALQVSSFNDNVQDIKVSVEEVVRSTVATVNHNIGQTSRATTAQLQNISTLLEALQDQVSGNSAHLTGPQRSGAMTQEGNSPPAPSNTPIGMNADLRKCLARLCELESRNPDTMLYEEEAETIIEDLEYFLSALFELKQSEDLDSKTGEEMKEENQRTATITRRDMKRMRGLVSAAATVGVNQAPKRSTATQRGKVVQTHRTIELVLPGCKTSITVNKRAFQKCSDPSRQGKLTTGPHAEEFFAIVKAAIEDAESPAVLVAYMHQIQSDNGFYSLNPVVSIGRIVPTGSAIFEIVSRGDVEGLRRLLALGEGSLRDRDPRGTPLLHYAAAGAKTTTHGDMCKFLIQHGADVDEMAEDPRQTTGHSRTPMWLTRKVGLSWESITEFVRLFLEAGADPNPIVYDYVNVPDFRYELTFDDDALRLVLNNPIPFIDVESRDSAGRTMLLSFASKCTDFKDPVSLFNLLLSKGADITARDGQGRNCLRLALESLWEVENADDVRQCLILLIQRGADIHSVNEDGVSTSDYAYQNPTEKEMGSCQADLWDAALSACGYNVRQIRLGYHRVPQYIDEYVDGCFETSFCNFEYQPKAFREFWKGREDACPYYHDPPVWCPQSTLLSGSCPFGGLDWRCPGPEAKSNGCPSSVFAPGQRVNESESDDLYGGDGVIRQDSEDSRCSGKAKLFNIDDSEPSDQSLGRENMNAESSEGHDSTLSGVARIWEIKEDVDDDPAAESASESSEYHDTCDYA</sequence>
<evidence type="ECO:0000256" key="2">
    <source>
        <dbReference type="ARBA" id="ARBA00023043"/>
    </source>
</evidence>
<keyword evidence="2 3" id="KW-0040">ANK repeat</keyword>
<dbReference type="Pfam" id="PF17111">
    <property type="entry name" value="PigL_N"/>
    <property type="match status" value="1"/>
</dbReference>
<dbReference type="SUPFAM" id="SSF48403">
    <property type="entry name" value="Ankyrin repeat"/>
    <property type="match status" value="1"/>
</dbReference>
<dbReference type="PROSITE" id="PS50088">
    <property type="entry name" value="ANK_REPEAT"/>
    <property type="match status" value="1"/>
</dbReference>
<feature type="compositionally biased region" description="Polar residues" evidence="4">
    <location>
        <begin position="842"/>
        <end position="855"/>
    </location>
</feature>
<dbReference type="Pfam" id="PF00023">
    <property type="entry name" value="Ank"/>
    <property type="match status" value="1"/>
</dbReference>
<dbReference type="AlphaFoldDB" id="A0A0D2GLH5"/>
<protein>
    <recommendedName>
        <fullName evidence="5">Azaphilone pigments biosynthesis cluster protein L N-terminal domain-containing protein</fullName>
    </recommendedName>
</protein>
<feature type="compositionally biased region" description="Polar residues" evidence="4">
    <location>
        <begin position="212"/>
        <end position="232"/>
    </location>
</feature>
<feature type="region of interest" description="Disordered" evidence="4">
    <location>
        <begin position="212"/>
        <end position="240"/>
    </location>
</feature>
<dbReference type="STRING" id="1442368.A0A0D2GLH5"/>
<dbReference type="GeneID" id="25304314"/>
<dbReference type="PANTHER" id="PTHR24189">
    <property type="entry name" value="MYOTROPHIN"/>
    <property type="match status" value="1"/>
</dbReference>
<dbReference type="InterPro" id="IPR050745">
    <property type="entry name" value="Multifunctional_regulatory"/>
</dbReference>
<evidence type="ECO:0000256" key="1">
    <source>
        <dbReference type="ARBA" id="ARBA00022737"/>
    </source>
</evidence>
<organism evidence="6 7">
    <name type="scientific">Fonsecaea pedrosoi CBS 271.37</name>
    <dbReference type="NCBI Taxonomy" id="1442368"/>
    <lineage>
        <taxon>Eukaryota</taxon>
        <taxon>Fungi</taxon>
        <taxon>Dikarya</taxon>
        <taxon>Ascomycota</taxon>
        <taxon>Pezizomycotina</taxon>
        <taxon>Eurotiomycetes</taxon>
        <taxon>Chaetothyriomycetidae</taxon>
        <taxon>Chaetothyriales</taxon>
        <taxon>Herpotrichiellaceae</taxon>
        <taxon>Fonsecaea</taxon>
    </lineage>
</organism>
<evidence type="ECO:0000313" key="6">
    <source>
        <dbReference type="EMBL" id="KIW81798.1"/>
    </source>
</evidence>
<keyword evidence="7" id="KW-1185">Reference proteome</keyword>
<evidence type="ECO:0000259" key="5">
    <source>
        <dbReference type="Pfam" id="PF17111"/>
    </source>
</evidence>
<feature type="repeat" description="ANK" evidence="3">
    <location>
        <begin position="472"/>
        <end position="508"/>
    </location>
</feature>
<reference evidence="6 7" key="1">
    <citation type="submission" date="2015-01" db="EMBL/GenBank/DDBJ databases">
        <title>The Genome Sequence of Fonsecaea pedrosoi CBS 271.37.</title>
        <authorList>
            <consortium name="The Broad Institute Genomics Platform"/>
            <person name="Cuomo C."/>
            <person name="de Hoog S."/>
            <person name="Gorbushina A."/>
            <person name="Stielow B."/>
            <person name="Teixiera M."/>
            <person name="Abouelleil A."/>
            <person name="Chapman S.B."/>
            <person name="Priest M."/>
            <person name="Young S.K."/>
            <person name="Wortman J."/>
            <person name="Nusbaum C."/>
            <person name="Birren B."/>
        </authorList>
    </citation>
    <scope>NUCLEOTIDE SEQUENCE [LARGE SCALE GENOMIC DNA]</scope>
    <source>
        <strain evidence="6 7">CBS 271.37</strain>
    </source>
</reference>